<dbReference type="InterPro" id="IPR003439">
    <property type="entry name" value="ABC_transporter-like_ATP-bd"/>
</dbReference>
<evidence type="ECO:0000313" key="7">
    <source>
        <dbReference type="Proteomes" id="UP001343724"/>
    </source>
</evidence>
<dbReference type="Proteomes" id="UP001343724">
    <property type="component" value="Unassembled WGS sequence"/>
</dbReference>
<dbReference type="Pfam" id="PF00005">
    <property type="entry name" value="ABC_tran"/>
    <property type="match status" value="1"/>
</dbReference>
<dbReference type="PANTHER" id="PTHR43335">
    <property type="entry name" value="ABC TRANSPORTER, ATP-BINDING PROTEIN"/>
    <property type="match status" value="1"/>
</dbReference>
<keyword evidence="2" id="KW-0813">Transport</keyword>
<evidence type="ECO:0000313" key="6">
    <source>
        <dbReference type="EMBL" id="MEC4294163.1"/>
    </source>
</evidence>
<dbReference type="PROSITE" id="PS00211">
    <property type="entry name" value="ABC_TRANSPORTER_1"/>
    <property type="match status" value="1"/>
</dbReference>
<dbReference type="PANTHER" id="PTHR43335:SF4">
    <property type="entry name" value="ABC TRANSPORTER, ATP-BINDING PROTEIN"/>
    <property type="match status" value="1"/>
</dbReference>
<dbReference type="EMBL" id="JAYMFH010000001">
    <property type="protein sequence ID" value="MEC4294163.1"/>
    <property type="molecule type" value="Genomic_DNA"/>
</dbReference>
<keyword evidence="7" id="KW-1185">Reference proteome</keyword>
<reference evidence="6 7" key="1">
    <citation type="submission" date="2024-01" db="EMBL/GenBank/DDBJ databases">
        <title>novel species in genus Adlercreutzia.</title>
        <authorList>
            <person name="Liu X."/>
        </authorList>
    </citation>
    <scope>NUCLEOTIDE SEQUENCE [LARGE SCALE GENOMIC DNA]</scope>
    <source>
        <strain evidence="6 7">R22</strain>
    </source>
</reference>
<keyword evidence="3" id="KW-0547">Nucleotide-binding</keyword>
<dbReference type="SMART" id="SM00382">
    <property type="entry name" value="AAA"/>
    <property type="match status" value="1"/>
</dbReference>
<dbReference type="PROSITE" id="PS50893">
    <property type="entry name" value="ABC_TRANSPORTER_2"/>
    <property type="match status" value="1"/>
</dbReference>
<dbReference type="InterPro" id="IPR017871">
    <property type="entry name" value="ABC_transporter-like_CS"/>
</dbReference>
<name>A0ABU6IWS6_9ACTN</name>
<evidence type="ECO:0000256" key="2">
    <source>
        <dbReference type="ARBA" id="ARBA00022448"/>
    </source>
</evidence>
<comment type="caution">
    <text evidence="6">The sequence shown here is derived from an EMBL/GenBank/DDBJ whole genome shotgun (WGS) entry which is preliminary data.</text>
</comment>
<gene>
    <name evidence="6" type="ORF">VJ920_02430</name>
</gene>
<feature type="domain" description="ABC transporter" evidence="5">
    <location>
        <begin position="3"/>
        <end position="211"/>
    </location>
</feature>
<keyword evidence="4 6" id="KW-0067">ATP-binding</keyword>
<dbReference type="RefSeq" id="WP_326441208.1">
    <property type="nucleotide sequence ID" value="NZ_JAYMFH010000001.1"/>
</dbReference>
<dbReference type="InterPro" id="IPR003593">
    <property type="entry name" value="AAA+_ATPase"/>
</dbReference>
<evidence type="ECO:0000256" key="4">
    <source>
        <dbReference type="ARBA" id="ARBA00022840"/>
    </source>
</evidence>
<accession>A0ABU6IWS6</accession>
<organism evidence="6 7">
    <name type="scientific">Adlercreutzia shanghongiae</name>
    <dbReference type="NCBI Taxonomy" id="3111773"/>
    <lineage>
        <taxon>Bacteria</taxon>
        <taxon>Bacillati</taxon>
        <taxon>Actinomycetota</taxon>
        <taxon>Coriobacteriia</taxon>
        <taxon>Eggerthellales</taxon>
        <taxon>Eggerthellaceae</taxon>
        <taxon>Adlercreutzia</taxon>
    </lineage>
</organism>
<evidence type="ECO:0000259" key="5">
    <source>
        <dbReference type="PROSITE" id="PS50893"/>
    </source>
</evidence>
<proteinExistence type="inferred from homology"/>
<dbReference type="SUPFAM" id="SSF52540">
    <property type="entry name" value="P-loop containing nucleoside triphosphate hydrolases"/>
    <property type="match status" value="1"/>
</dbReference>
<dbReference type="GO" id="GO:0005524">
    <property type="term" value="F:ATP binding"/>
    <property type="evidence" value="ECO:0007669"/>
    <property type="project" value="UniProtKB-KW"/>
</dbReference>
<evidence type="ECO:0000256" key="1">
    <source>
        <dbReference type="ARBA" id="ARBA00005417"/>
    </source>
</evidence>
<dbReference type="InterPro" id="IPR027417">
    <property type="entry name" value="P-loop_NTPase"/>
</dbReference>
<dbReference type="Gene3D" id="3.40.50.300">
    <property type="entry name" value="P-loop containing nucleotide triphosphate hydrolases"/>
    <property type="match status" value="1"/>
</dbReference>
<evidence type="ECO:0000256" key="3">
    <source>
        <dbReference type="ARBA" id="ARBA00022741"/>
    </source>
</evidence>
<sequence>MEIDIREYTKRIGNTVVLDTVSLSLVSGRIYGLRGANGSGKTMLMRAISGLIHPDGGFVSIDGKVVGKDIAFPQSLGLLLETPSFLDPYSGIENLRLLARIKGVRDERSVRSVMERVGLDPNDKRPFRKYSLGMRQRLGVACAFMEDPRVVLLDEPFNGLDPDGVNLVGSAILEYRRSDRVMVIACHDASELNSIADEIIVMEKGRAYVRQ</sequence>
<protein>
    <submittedName>
        <fullName evidence="6">ATP-binding cassette domain-containing protein</fullName>
    </submittedName>
</protein>
<comment type="similarity">
    <text evidence="1">Belongs to the ABC transporter superfamily.</text>
</comment>